<dbReference type="RefSeq" id="WP_012120378.1">
    <property type="nucleotide sequence ID" value="NC_009767.1"/>
</dbReference>
<dbReference type="CDD" id="cd17505">
    <property type="entry name" value="Ubl_SAMP1_like"/>
    <property type="match status" value="1"/>
</dbReference>
<dbReference type="KEGG" id="rca:Rcas_1862"/>
<dbReference type="Gene3D" id="3.10.20.30">
    <property type="match status" value="1"/>
</dbReference>
<dbReference type="PANTHER" id="PTHR38031">
    <property type="entry name" value="SULFUR CARRIER PROTEIN SLR0821-RELATED"/>
    <property type="match status" value="1"/>
</dbReference>
<dbReference type="eggNOG" id="COG1977">
    <property type="taxonomic scope" value="Bacteria"/>
</dbReference>
<reference evidence="1 2" key="1">
    <citation type="submission" date="2007-08" db="EMBL/GenBank/DDBJ databases">
        <title>Complete sequence of Roseiflexus castenholzii DSM 13941.</title>
        <authorList>
            <consortium name="US DOE Joint Genome Institute"/>
            <person name="Copeland A."/>
            <person name="Lucas S."/>
            <person name="Lapidus A."/>
            <person name="Barry K."/>
            <person name="Glavina del Rio T."/>
            <person name="Dalin E."/>
            <person name="Tice H."/>
            <person name="Pitluck S."/>
            <person name="Thompson L.S."/>
            <person name="Brettin T."/>
            <person name="Bruce D."/>
            <person name="Detter J.C."/>
            <person name="Han C."/>
            <person name="Tapia R."/>
            <person name="Schmutz J."/>
            <person name="Larimer F."/>
            <person name="Land M."/>
            <person name="Hauser L."/>
            <person name="Kyrpides N."/>
            <person name="Mikhailova N."/>
            <person name="Bryant D.A."/>
            <person name="Hanada S."/>
            <person name="Tsukatani Y."/>
            <person name="Richardson P."/>
        </authorList>
    </citation>
    <scope>NUCLEOTIDE SEQUENCE [LARGE SCALE GENOMIC DNA]</scope>
    <source>
        <strain evidence="2">DSM 13941 / HLO8</strain>
    </source>
</reference>
<sequence>MQVNFYATLRPIVGSRTVHFDVGENLTVQQLIDAVVTRFPKLRQELLNDEGNLYPHVHVFVNGRDAPYLPNGVETLIQAGDTIDIFPAVAGG</sequence>
<dbReference type="InterPro" id="IPR016155">
    <property type="entry name" value="Mopterin_synth/thiamin_S_b"/>
</dbReference>
<evidence type="ECO:0000313" key="1">
    <source>
        <dbReference type="EMBL" id="ABU57953.1"/>
    </source>
</evidence>
<gene>
    <name evidence="1" type="ordered locus">Rcas_1862</name>
</gene>
<dbReference type="Pfam" id="PF02597">
    <property type="entry name" value="ThiS"/>
    <property type="match status" value="1"/>
</dbReference>
<dbReference type="InterPro" id="IPR012675">
    <property type="entry name" value="Beta-grasp_dom_sf"/>
</dbReference>
<organism evidence="1 2">
    <name type="scientific">Roseiflexus castenholzii (strain DSM 13941 / HLO8)</name>
    <dbReference type="NCBI Taxonomy" id="383372"/>
    <lineage>
        <taxon>Bacteria</taxon>
        <taxon>Bacillati</taxon>
        <taxon>Chloroflexota</taxon>
        <taxon>Chloroflexia</taxon>
        <taxon>Chloroflexales</taxon>
        <taxon>Roseiflexineae</taxon>
        <taxon>Roseiflexaceae</taxon>
        <taxon>Roseiflexus</taxon>
    </lineage>
</organism>
<dbReference type="EMBL" id="CP000804">
    <property type="protein sequence ID" value="ABU57953.1"/>
    <property type="molecule type" value="Genomic_DNA"/>
</dbReference>
<dbReference type="STRING" id="383372.Rcas_1862"/>
<dbReference type="InterPro" id="IPR052045">
    <property type="entry name" value="Sulfur_Carrier/Prot_Modifier"/>
</dbReference>
<name>A7NKD3_ROSCS</name>
<proteinExistence type="predicted"/>
<protein>
    <submittedName>
        <fullName evidence="1">MoaD family protein</fullName>
    </submittedName>
</protein>
<keyword evidence="2" id="KW-1185">Reference proteome</keyword>
<dbReference type="SUPFAM" id="SSF54285">
    <property type="entry name" value="MoaD/ThiS"/>
    <property type="match status" value="1"/>
</dbReference>
<accession>A7NKD3</accession>
<dbReference type="InterPro" id="IPR054834">
    <property type="entry name" value="SAMP1_3"/>
</dbReference>
<dbReference type="NCBIfam" id="TIGR01687">
    <property type="entry name" value="moaD_arch"/>
    <property type="match status" value="1"/>
</dbReference>
<dbReference type="InterPro" id="IPR010038">
    <property type="entry name" value="MoaD_arc-typ"/>
</dbReference>
<dbReference type="NCBIfam" id="NF041918">
    <property type="entry name" value="SAMP1"/>
    <property type="match status" value="1"/>
</dbReference>
<evidence type="ECO:0000313" key="2">
    <source>
        <dbReference type="Proteomes" id="UP000000263"/>
    </source>
</evidence>
<dbReference type="Proteomes" id="UP000000263">
    <property type="component" value="Chromosome"/>
</dbReference>
<dbReference type="OrthoDB" id="2112016at2"/>
<dbReference type="AlphaFoldDB" id="A7NKD3"/>
<dbReference type="InterPro" id="IPR003749">
    <property type="entry name" value="ThiS/MoaD-like"/>
</dbReference>
<dbReference type="PANTHER" id="PTHR38031:SF1">
    <property type="entry name" value="SULFUR CARRIER PROTEIN CYSO"/>
    <property type="match status" value="1"/>
</dbReference>
<dbReference type="HOGENOM" id="CLU_114601_1_2_0"/>